<keyword evidence="6 10" id="KW-0863">Zinc-finger</keyword>
<comment type="domain">
    <text evidence="11">The RING-type zinc finger domain is responsible for E3 ligase activity.</text>
</comment>
<evidence type="ECO:0000313" key="14">
    <source>
        <dbReference type="EMBL" id="CAA7395508.1"/>
    </source>
</evidence>
<feature type="region of interest" description="Disordered" evidence="12">
    <location>
        <begin position="223"/>
        <end position="278"/>
    </location>
</feature>
<sequence>MDLNLYLGMPSSAPRLRRLDLGSDLALGSPGSSPPPFSGSSVSLRSSFTDLPVAPPPLQPPFPQPPHAAPSCSSLVNPPQNRLCPLSTLVDHPIRGYSPYSYHPLASPYSTFPAAPPLPPPPSYPSSFSRIFHPDDDSDLGSVRGAAGISLHPLYDPLFPFGPGEEPMAAGGGGSAGEDHEDVAFSSWGIVVGAAPEASSRRGFLHPEFHLRRLIALQQHERDYLPPGSSPVMEDAPEPLHREPSSSEASAEISGKNKASDEALPDEGLEEEDDDGDGAASALNFECNICLELAKEPVVTPCGHLFCWPCMYQWLHLHCHYNECPVCKGDIRESTLVPIYGRGSSGSRTEEVEDGDSGLKIPPRPHGHRSESWRQRLQRPVSRRFSAEIANSWRQILGEDVQIGSVIDGEGDPSLPQVVGAGRSAVMAAPRSSGLAEGENADISVPLINFPHTQGDNFDGIWARISFNRVDQSGGLAARAAAAATAGVSRVLTTTDGSSNARHRTGPSLRPSFVAPSQAQATGQASASSTMAVIHEDAAFLDMVAEPNSAGPSRSSSRVRGRSSSGGSLQGDGCPLHACKRRRLN</sequence>
<keyword evidence="5 11" id="KW-0479">Metal-binding</keyword>
<keyword evidence="15" id="KW-1185">Reference proteome</keyword>
<dbReference type="GO" id="GO:0008270">
    <property type="term" value="F:zinc ion binding"/>
    <property type="evidence" value="ECO:0007669"/>
    <property type="project" value="UniProtKB-KW"/>
</dbReference>
<evidence type="ECO:0000256" key="5">
    <source>
        <dbReference type="ARBA" id="ARBA00022723"/>
    </source>
</evidence>
<protein>
    <recommendedName>
        <fullName evidence="11">E3 ubiquitin-protein ligase RMA</fullName>
        <ecNumber evidence="11">2.3.2.27</ecNumber>
    </recommendedName>
    <alternativeName>
        <fullName evidence="11">Protein RING membrane-anchor</fullName>
    </alternativeName>
    <alternativeName>
        <fullName evidence="11">RING-type E3 ubiquitin transferase RMA</fullName>
    </alternativeName>
</protein>
<keyword evidence="8 11" id="KW-0862">Zinc</keyword>
<evidence type="ECO:0000256" key="6">
    <source>
        <dbReference type="ARBA" id="ARBA00022771"/>
    </source>
</evidence>
<dbReference type="PANTHER" id="PTHR12313">
    <property type="entry name" value="E3 UBIQUITIN-PROTEIN LIGASE RNF5-RELATED"/>
    <property type="match status" value="1"/>
</dbReference>
<keyword evidence="4 11" id="KW-0808">Transferase</keyword>
<dbReference type="PROSITE" id="PS50089">
    <property type="entry name" value="ZF_RING_2"/>
    <property type="match status" value="1"/>
</dbReference>
<evidence type="ECO:0000256" key="1">
    <source>
        <dbReference type="ARBA" id="ARBA00000900"/>
    </source>
</evidence>
<dbReference type="GO" id="GO:0061630">
    <property type="term" value="F:ubiquitin protein ligase activity"/>
    <property type="evidence" value="ECO:0007669"/>
    <property type="project" value="UniProtKB-UniRule"/>
</dbReference>
<dbReference type="Proteomes" id="UP000663760">
    <property type="component" value="Chromosome 4"/>
</dbReference>
<dbReference type="EC" id="2.3.2.27" evidence="11"/>
<evidence type="ECO:0000259" key="13">
    <source>
        <dbReference type="PROSITE" id="PS50089"/>
    </source>
</evidence>
<dbReference type="InterPro" id="IPR017907">
    <property type="entry name" value="Znf_RING_CS"/>
</dbReference>
<dbReference type="SMART" id="SM00184">
    <property type="entry name" value="RING"/>
    <property type="match status" value="1"/>
</dbReference>
<feature type="region of interest" description="Disordered" evidence="12">
    <location>
        <begin position="342"/>
        <end position="375"/>
    </location>
</feature>
<evidence type="ECO:0000256" key="3">
    <source>
        <dbReference type="ARBA" id="ARBA00004906"/>
    </source>
</evidence>
<keyword evidence="9" id="KW-0472">Membrane</keyword>
<feature type="compositionally biased region" description="Low complexity" evidence="12">
    <location>
        <begin position="549"/>
        <end position="567"/>
    </location>
</feature>
<evidence type="ECO:0000256" key="4">
    <source>
        <dbReference type="ARBA" id="ARBA00022679"/>
    </source>
</evidence>
<keyword evidence="7 11" id="KW-0833">Ubl conjugation pathway</keyword>
<dbReference type="GO" id="GO:0006511">
    <property type="term" value="P:ubiquitin-dependent protein catabolic process"/>
    <property type="evidence" value="ECO:0007669"/>
    <property type="project" value="UniProtKB-UniRule"/>
</dbReference>
<evidence type="ECO:0000256" key="2">
    <source>
        <dbReference type="ARBA" id="ARBA00004308"/>
    </source>
</evidence>
<keyword evidence="11" id="KW-0256">Endoplasmic reticulum</keyword>
<accession>A0A7I8KEI9</accession>
<evidence type="ECO:0000256" key="8">
    <source>
        <dbReference type="ARBA" id="ARBA00022833"/>
    </source>
</evidence>
<dbReference type="PROSITE" id="PS00518">
    <property type="entry name" value="ZF_RING_1"/>
    <property type="match status" value="1"/>
</dbReference>
<comment type="pathway">
    <text evidence="3 11">Protein modification; protein ubiquitination.</text>
</comment>
<dbReference type="GO" id="GO:0016567">
    <property type="term" value="P:protein ubiquitination"/>
    <property type="evidence" value="ECO:0007669"/>
    <property type="project" value="UniProtKB-UniPathway"/>
</dbReference>
<evidence type="ECO:0000256" key="7">
    <source>
        <dbReference type="ARBA" id="ARBA00022786"/>
    </source>
</evidence>
<organism evidence="14 15">
    <name type="scientific">Spirodela intermedia</name>
    <name type="common">Intermediate duckweed</name>
    <dbReference type="NCBI Taxonomy" id="51605"/>
    <lineage>
        <taxon>Eukaryota</taxon>
        <taxon>Viridiplantae</taxon>
        <taxon>Streptophyta</taxon>
        <taxon>Embryophyta</taxon>
        <taxon>Tracheophyta</taxon>
        <taxon>Spermatophyta</taxon>
        <taxon>Magnoliopsida</taxon>
        <taxon>Liliopsida</taxon>
        <taxon>Araceae</taxon>
        <taxon>Lemnoideae</taxon>
        <taxon>Spirodela</taxon>
    </lineage>
</organism>
<evidence type="ECO:0000256" key="9">
    <source>
        <dbReference type="ARBA" id="ARBA00023136"/>
    </source>
</evidence>
<dbReference type="AlphaFoldDB" id="A0A7I8KEI9"/>
<dbReference type="EMBL" id="LR746267">
    <property type="protein sequence ID" value="CAA7395508.1"/>
    <property type="molecule type" value="Genomic_DNA"/>
</dbReference>
<evidence type="ECO:0000256" key="11">
    <source>
        <dbReference type="RuleBase" id="RU369090"/>
    </source>
</evidence>
<evidence type="ECO:0000256" key="10">
    <source>
        <dbReference type="PROSITE-ProRule" id="PRU00175"/>
    </source>
</evidence>
<proteinExistence type="predicted"/>
<dbReference type="InterPro" id="IPR045103">
    <property type="entry name" value="RNF5/RNF185-like"/>
</dbReference>
<feature type="compositionally biased region" description="Acidic residues" evidence="12">
    <location>
        <begin position="263"/>
        <end position="277"/>
    </location>
</feature>
<feature type="region of interest" description="Disordered" evidence="12">
    <location>
        <begin position="23"/>
        <end position="75"/>
    </location>
</feature>
<dbReference type="InterPro" id="IPR001841">
    <property type="entry name" value="Znf_RING"/>
</dbReference>
<dbReference type="SUPFAM" id="SSF57850">
    <property type="entry name" value="RING/U-box"/>
    <property type="match status" value="1"/>
</dbReference>
<dbReference type="InterPro" id="IPR018957">
    <property type="entry name" value="Znf_C3HC4_RING-type"/>
</dbReference>
<dbReference type="UniPathway" id="UPA00143"/>
<comment type="subcellular location">
    <subcellularLocation>
        <location evidence="2">Endomembrane system</location>
    </subcellularLocation>
    <subcellularLocation>
        <location evidence="11">Endoplasmic reticulum membrane</location>
        <topology evidence="11">Single-pass type IV membrane protein</topology>
    </subcellularLocation>
</comment>
<dbReference type="Gene3D" id="3.30.40.10">
    <property type="entry name" value="Zinc/RING finger domain, C3HC4 (zinc finger)"/>
    <property type="match status" value="1"/>
</dbReference>
<dbReference type="Pfam" id="PF00097">
    <property type="entry name" value="zf-C3HC4"/>
    <property type="match status" value="1"/>
</dbReference>
<feature type="compositionally biased region" description="Low complexity" evidence="12">
    <location>
        <begin position="38"/>
        <end position="47"/>
    </location>
</feature>
<dbReference type="CDD" id="cd16534">
    <property type="entry name" value="RING-HC_RNF5-like"/>
    <property type="match status" value="1"/>
</dbReference>
<dbReference type="InterPro" id="IPR013083">
    <property type="entry name" value="Znf_RING/FYVE/PHD"/>
</dbReference>
<name>A0A7I8KEI9_SPIIN</name>
<evidence type="ECO:0000313" key="15">
    <source>
        <dbReference type="Proteomes" id="UP000663760"/>
    </source>
</evidence>
<dbReference type="OrthoDB" id="6270329at2759"/>
<reference evidence="14" key="1">
    <citation type="submission" date="2020-02" db="EMBL/GenBank/DDBJ databases">
        <authorList>
            <person name="Scholz U."/>
            <person name="Mascher M."/>
            <person name="Fiebig A."/>
        </authorList>
    </citation>
    <scope>NUCLEOTIDE SEQUENCE</scope>
</reference>
<comment type="function">
    <text evidence="11">E3 ubiquitin-protein ligase.</text>
</comment>
<dbReference type="GO" id="GO:0005789">
    <property type="term" value="C:endoplasmic reticulum membrane"/>
    <property type="evidence" value="ECO:0007669"/>
    <property type="project" value="UniProtKB-SubCell"/>
</dbReference>
<feature type="region of interest" description="Disordered" evidence="12">
    <location>
        <begin position="546"/>
        <end position="585"/>
    </location>
</feature>
<comment type="catalytic activity">
    <reaction evidence="1 11">
        <text>S-ubiquitinyl-[E2 ubiquitin-conjugating enzyme]-L-cysteine + [acceptor protein]-L-lysine = [E2 ubiquitin-conjugating enzyme]-L-cysteine + N(6)-ubiquitinyl-[acceptor protein]-L-lysine.</text>
        <dbReference type="EC" id="2.3.2.27"/>
    </reaction>
</comment>
<feature type="compositionally biased region" description="Pro residues" evidence="12">
    <location>
        <begin position="53"/>
        <end position="68"/>
    </location>
</feature>
<gene>
    <name evidence="14" type="ORF">SI8410_04006169</name>
</gene>
<feature type="domain" description="RING-type" evidence="13">
    <location>
        <begin position="287"/>
        <end position="328"/>
    </location>
</feature>
<evidence type="ECO:0000256" key="12">
    <source>
        <dbReference type="SAM" id="MobiDB-lite"/>
    </source>
</evidence>